<evidence type="ECO:0000256" key="4">
    <source>
        <dbReference type="ARBA" id="ARBA00023125"/>
    </source>
</evidence>
<comment type="caution">
    <text evidence="9">The sequence shown here is derived from an EMBL/GenBank/DDBJ whole genome shotgun (WGS) entry which is preliminary data.</text>
</comment>
<feature type="compositionally biased region" description="Low complexity" evidence="7">
    <location>
        <begin position="296"/>
        <end position="310"/>
    </location>
</feature>
<feature type="compositionally biased region" description="Low complexity" evidence="7">
    <location>
        <begin position="126"/>
        <end position="144"/>
    </location>
</feature>
<feature type="compositionally biased region" description="Pro residues" evidence="7">
    <location>
        <begin position="323"/>
        <end position="332"/>
    </location>
</feature>
<evidence type="ECO:0000256" key="1">
    <source>
        <dbReference type="ARBA" id="ARBA00022723"/>
    </source>
</evidence>
<evidence type="ECO:0000259" key="8">
    <source>
        <dbReference type="PROSITE" id="PS50048"/>
    </source>
</evidence>
<feature type="region of interest" description="Disordered" evidence="7">
    <location>
        <begin position="503"/>
        <end position="594"/>
    </location>
</feature>
<dbReference type="PROSITE" id="PS50048">
    <property type="entry name" value="ZN2_CY6_FUNGAL_2"/>
    <property type="match status" value="1"/>
</dbReference>
<gene>
    <name evidence="9" type="ORF">FHL15_000136</name>
</gene>
<dbReference type="CDD" id="cd00067">
    <property type="entry name" value="GAL4"/>
    <property type="match status" value="1"/>
</dbReference>
<dbReference type="Gene3D" id="4.10.240.10">
    <property type="entry name" value="Zn(2)-C6 fungal-type DNA-binding domain"/>
    <property type="match status" value="1"/>
</dbReference>
<evidence type="ECO:0000256" key="2">
    <source>
        <dbReference type="ARBA" id="ARBA00022833"/>
    </source>
</evidence>
<keyword evidence="2" id="KW-0862">Zinc</keyword>
<keyword evidence="3" id="KW-0805">Transcription regulation</keyword>
<dbReference type="Pfam" id="PF00172">
    <property type="entry name" value="Zn_clus"/>
    <property type="match status" value="1"/>
</dbReference>
<keyword evidence="10" id="KW-1185">Reference proteome</keyword>
<protein>
    <recommendedName>
        <fullName evidence="8">Zn(2)-C6 fungal-type domain-containing protein</fullName>
    </recommendedName>
</protein>
<dbReference type="EMBL" id="VFLP01000001">
    <property type="protein sequence ID" value="TRX98794.1"/>
    <property type="molecule type" value="Genomic_DNA"/>
</dbReference>
<feature type="compositionally biased region" description="Low complexity" evidence="7">
    <location>
        <begin position="509"/>
        <end position="580"/>
    </location>
</feature>
<keyword evidence="5" id="KW-0804">Transcription</keyword>
<keyword evidence="1" id="KW-0479">Metal-binding</keyword>
<sequence length="973" mass="105771">MGHYNVQWAARPGSEGRVETPQTSDHHHHRFSDLLCCCGAVFPPWDPLPWLLLRAHARLACRVASHRSKVPHRSSRGPRACPVQSLVRCGLRYLFAAAVATSIVRAPARPNPRSSSNLNQIKMAEAQEQPQAQPQPEPASAVAEEPAHALPPVPSTFYAALSSQHSSQAAPDQDKSREVQTWAPTPPEADTNASQQQERIRQSPNPRPSDAARAPEIATTQESEKEPAQEKGLEDQGCKLQQNHVSDAPISASTSTPPTSLSALVTDKTTVATDQSKASTTPTSPAPTADLDAISQDQQKVQDGQQDSDGTATPSPGTMSHPPHIPGPPRQPLPYSTPSGYATGGMSNAHYGYANTAPPAHDPYRASPHATTNNAMPLPSMRTFDPVQQQSQQQQHMAMAMPVSPVPSVPGQQPLSYYGQQVPMSSMTNNPYASLSPDIIGQRYALPPGGPAVLTAGRHKKEIKRRTKTGCLTCRKRRIKCDELHPTCKNCQKSKRECLGYDPIFKNNQQPQQQSPQQSHHSTSNIHSTQNSATPTSASSTSSIPHNASSTSTSIPASASAPLTPSTTASYTTLSSGIPSAPAPPAPTYGPGLASIGNSTVSNVKSEGHHYHTLDHSLDSVLATSSMSTSHFPATTPVIPHIVDYRAKGPPHLRGGGPSFVPSHSTSHTPQSPFMERTPAYSGISVRKMKVRELVAIGNAVPPSVDGPLSQDKLVEAHDLYEQVYAPGLEKFFETDWYTKAYGPSTLASNSRVQEMLAAFLQSLATTTTNDVAGMAYSANLEFRVVWELATLVYSTEYKVNVTQGLPATDDWNEARNRVAVFETLLSGDFLDHNPLRPPLENPDNSVYHRNREVRFWHNLAEFLLIKDQPNMDVTPRRDHVLAQLRELLDGRENRDVLYSLTIIRALTNKFPPDFESTLPPHLDESDPKSKLAVARKFIQDEARVTGGTTNVVRRFSELGVRAFIAPAYNIAR</sequence>
<dbReference type="InterPro" id="IPR036864">
    <property type="entry name" value="Zn2-C6_fun-type_DNA-bd_sf"/>
</dbReference>
<dbReference type="SMART" id="SM00066">
    <property type="entry name" value="GAL4"/>
    <property type="match status" value="1"/>
</dbReference>
<dbReference type="STRING" id="2512241.A0A553IF28"/>
<evidence type="ECO:0000313" key="9">
    <source>
        <dbReference type="EMBL" id="TRX98794.1"/>
    </source>
</evidence>
<dbReference type="InterPro" id="IPR052360">
    <property type="entry name" value="Transcr_Regulatory_Proteins"/>
</dbReference>
<evidence type="ECO:0000256" key="7">
    <source>
        <dbReference type="SAM" id="MobiDB-lite"/>
    </source>
</evidence>
<dbReference type="AlphaFoldDB" id="A0A553IF28"/>
<dbReference type="InterPro" id="IPR001138">
    <property type="entry name" value="Zn2Cys6_DnaBD"/>
</dbReference>
<dbReference type="PROSITE" id="PS00463">
    <property type="entry name" value="ZN2_CY6_FUNGAL_1"/>
    <property type="match status" value="1"/>
</dbReference>
<reference evidence="10" key="1">
    <citation type="submission" date="2019-06" db="EMBL/GenBank/DDBJ databases">
        <title>Draft genome sequence of the griseofulvin-producing fungus Xylaria cubensis strain G536.</title>
        <authorList>
            <person name="Mead M.E."/>
            <person name="Raja H.A."/>
            <person name="Steenwyk J.L."/>
            <person name="Knowles S.L."/>
            <person name="Oberlies N.H."/>
            <person name="Rokas A."/>
        </authorList>
    </citation>
    <scope>NUCLEOTIDE SEQUENCE [LARGE SCALE GENOMIC DNA]</scope>
    <source>
        <strain evidence="10">G536</strain>
    </source>
</reference>
<feature type="compositionally biased region" description="Low complexity" evidence="7">
    <location>
        <begin position="159"/>
        <end position="170"/>
    </location>
</feature>
<feature type="region of interest" description="Disordered" evidence="7">
    <location>
        <begin position="296"/>
        <end position="341"/>
    </location>
</feature>
<feature type="region of interest" description="Disordered" evidence="7">
    <location>
        <begin position="359"/>
        <end position="395"/>
    </location>
</feature>
<dbReference type="PANTHER" id="PTHR36206">
    <property type="entry name" value="ASPERCRYPTIN BIOSYNTHESIS CLUSTER-SPECIFIC TRANSCRIPTION REGULATOR ATNN-RELATED"/>
    <property type="match status" value="1"/>
</dbReference>
<dbReference type="GO" id="GO:0000981">
    <property type="term" value="F:DNA-binding transcription factor activity, RNA polymerase II-specific"/>
    <property type="evidence" value="ECO:0007669"/>
    <property type="project" value="InterPro"/>
</dbReference>
<accession>A0A553IF28</accession>
<evidence type="ECO:0000256" key="5">
    <source>
        <dbReference type="ARBA" id="ARBA00023163"/>
    </source>
</evidence>
<name>A0A553IF28_9PEZI</name>
<dbReference type="PANTHER" id="PTHR36206:SF13">
    <property type="entry name" value="TRANSCRIPTIONAL REGULATORY PROTEIN MOC3"/>
    <property type="match status" value="1"/>
</dbReference>
<feature type="compositionally biased region" description="Low complexity" evidence="7">
    <location>
        <begin position="276"/>
        <end position="290"/>
    </location>
</feature>
<feature type="compositionally biased region" description="Basic and acidic residues" evidence="7">
    <location>
        <begin position="222"/>
        <end position="234"/>
    </location>
</feature>
<evidence type="ECO:0000256" key="6">
    <source>
        <dbReference type="ARBA" id="ARBA00023242"/>
    </source>
</evidence>
<keyword evidence="6" id="KW-0539">Nucleus</keyword>
<organism evidence="9 10">
    <name type="scientific">Xylaria flabelliformis</name>
    <dbReference type="NCBI Taxonomy" id="2512241"/>
    <lineage>
        <taxon>Eukaryota</taxon>
        <taxon>Fungi</taxon>
        <taxon>Dikarya</taxon>
        <taxon>Ascomycota</taxon>
        <taxon>Pezizomycotina</taxon>
        <taxon>Sordariomycetes</taxon>
        <taxon>Xylariomycetidae</taxon>
        <taxon>Xylariales</taxon>
        <taxon>Xylariaceae</taxon>
        <taxon>Xylaria</taxon>
    </lineage>
</organism>
<evidence type="ECO:0000256" key="3">
    <source>
        <dbReference type="ARBA" id="ARBA00023015"/>
    </source>
</evidence>
<dbReference type="SUPFAM" id="SSF57701">
    <property type="entry name" value="Zn2/Cys6 DNA-binding domain"/>
    <property type="match status" value="1"/>
</dbReference>
<keyword evidence="4" id="KW-0238">DNA-binding</keyword>
<dbReference type="OrthoDB" id="5375558at2759"/>
<feature type="region of interest" description="Disordered" evidence="7">
    <location>
        <begin position="271"/>
        <end position="290"/>
    </location>
</feature>
<dbReference type="GO" id="GO:0008270">
    <property type="term" value="F:zinc ion binding"/>
    <property type="evidence" value="ECO:0007669"/>
    <property type="project" value="InterPro"/>
</dbReference>
<dbReference type="Proteomes" id="UP000319160">
    <property type="component" value="Unassembled WGS sequence"/>
</dbReference>
<evidence type="ECO:0000313" key="10">
    <source>
        <dbReference type="Proteomes" id="UP000319160"/>
    </source>
</evidence>
<feature type="region of interest" description="Disordered" evidence="7">
    <location>
        <begin position="126"/>
        <end position="234"/>
    </location>
</feature>
<dbReference type="GO" id="GO:0003677">
    <property type="term" value="F:DNA binding"/>
    <property type="evidence" value="ECO:0007669"/>
    <property type="project" value="UniProtKB-KW"/>
</dbReference>
<feature type="domain" description="Zn(2)-C6 fungal-type" evidence="8">
    <location>
        <begin position="470"/>
        <end position="498"/>
    </location>
</feature>
<proteinExistence type="predicted"/>